<sequence length="181" mass="19358">MMKKWLPWVATFVLLVGAWFVQLLTPSDDAASEPFIVATAVGSEAVGREIVVTVLDVRAASTVTSSSGWSAEGTWLLVDLKAEAVTTDSLLKGATLTIGGREFRASERMDSIFSTRLVPGIPRTGTIAFELPDDALTGTGVLHLSPSGDTRLDSVIELTIPFDELTISAEEPVHDTEWATP</sequence>
<dbReference type="EMBL" id="JAUSXK010000001">
    <property type="protein sequence ID" value="MDQ0642870.1"/>
    <property type="molecule type" value="Genomic_DNA"/>
</dbReference>
<reference evidence="2 3" key="1">
    <citation type="submission" date="2023-07" db="EMBL/GenBank/DDBJ databases">
        <title>Comparative genomics of wheat-associated soil bacteria to identify genetic determinants of phenazine resistance.</title>
        <authorList>
            <person name="Mouncey N."/>
        </authorList>
    </citation>
    <scope>NUCLEOTIDE SEQUENCE [LARGE SCALE GENOMIC DNA]</scope>
    <source>
        <strain evidence="2 3">W2I7</strain>
    </source>
</reference>
<keyword evidence="1" id="KW-0732">Signal</keyword>
<proteinExistence type="predicted"/>
<name>A0ABU0P6C2_9MICO</name>
<gene>
    <name evidence="2" type="ORF">QFZ46_001030</name>
</gene>
<dbReference type="InterPro" id="IPR029050">
    <property type="entry name" value="Immunoprotect_excell_Ig-like"/>
</dbReference>
<organism evidence="2 3">
    <name type="scientific">Microbacterium murale</name>
    <dbReference type="NCBI Taxonomy" id="1081040"/>
    <lineage>
        <taxon>Bacteria</taxon>
        <taxon>Bacillati</taxon>
        <taxon>Actinomycetota</taxon>
        <taxon>Actinomycetes</taxon>
        <taxon>Micrococcales</taxon>
        <taxon>Microbacteriaceae</taxon>
        <taxon>Microbacterium</taxon>
    </lineage>
</organism>
<dbReference type="Gene3D" id="2.60.40.1240">
    <property type="match status" value="1"/>
</dbReference>
<accession>A0ABU0P6C2</accession>
<evidence type="ECO:0000313" key="3">
    <source>
        <dbReference type="Proteomes" id="UP001239085"/>
    </source>
</evidence>
<comment type="caution">
    <text evidence="2">The sequence shown here is derived from an EMBL/GenBank/DDBJ whole genome shotgun (WGS) entry which is preliminary data.</text>
</comment>
<protein>
    <recommendedName>
        <fullName evidence="4">DUF4352 domain-containing protein</fullName>
    </recommendedName>
</protein>
<evidence type="ECO:0008006" key="4">
    <source>
        <dbReference type="Google" id="ProtNLM"/>
    </source>
</evidence>
<dbReference type="Proteomes" id="UP001239085">
    <property type="component" value="Unassembled WGS sequence"/>
</dbReference>
<evidence type="ECO:0000256" key="1">
    <source>
        <dbReference type="ARBA" id="ARBA00022729"/>
    </source>
</evidence>
<evidence type="ECO:0000313" key="2">
    <source>
        <dbReference type="EMBL" id="MDQ0642870.1"/>
    </source>
</evidence>
<keyword evidence="3" id="KW-1185">Reference proteome</keyword>
<dbReference type="RefSeq" id="WP_307359041.1">
    <property type="nucleotide sequence ID" value="NZ_JAUSXK010000001.1"/>
</dbReference>